<feature type="compositionally biased region" description="Low complexity" evidence="8">
    <location>
        <begin position="821"/>
        <end position="830"/>
    </location>
</feature>
<comment type="subcellular location">
    <subcellularLocation>
        <location evidence="3">Cytoplasm</location>
    </subcellularLocation>
    <subcellularLocation>
        <location evidence="2">Nucleus</location>
    </subcellularLocation>
</comment>
<feature type="compositionally biased region" description="Basic and acidic residues" evidence="8">
    <location>
        <begin position="779"/>
        <end position="788"/>
    </location>
</feature>
<evidence type="ECO:0000256" key="8">
    <source>
        <dbReference type="SAM" id="MobiDB-lite"/>
    </source>
</evidence>
<feature type="domain" description="Restriction of telomere capping protein 4 C-terminal" evidence="9">
    <location>
        <begin position="602"/>
        <end position="737"/>
    </location>
</feature>
<feature type="region of interest" description="Disordered" evidence="8">
    <location>
        <begin position="1"/>
        <end position="420"/>
    </location>
</feature>
<evidence type="ECO:0000256" key="4">
    <source>
        <dbReference type="ARBA" id="ARBA00009461"/>
    </source>
</evidence>
<proteinExistence type="inferred from homology"/>
<evidence type="ECO:0000256" key="6">
    <source>
        <dbReference type="ARBA" id="ARBA00022490"/>
    </source>
</evidence>
<protein>
    <recommendedName>
        <fullName evidence="5">Restriction of telomere capping protein 4</fullName>
    </recommendedName>
</protein>
<dbReference type="PANTHER" id="PTHR41391">
    <property type="entry name" value="RESTRICTION OF TELOMERE CAPPING PROTEIN 4"/>
    <property type="match status" value="1"/>
</dbReference>
<dbReference type="InterPro" id="IPR039024">
    <property type="entry name" value="RTC4"/>
</dbReference>
<evidence type="ECO:0000259" key="9">
    <source>
        <dbReference type="SMART" id="SM01312"/>
    </source>
</evidence>
<evidence type="ECO:0000313" key="10">
    <source>
        <dbReference type="EMBL" id="KIJ65185.1"/>
    </source>
</evidence>
<keyword evidence="11" id="KW-1185">Reference proteome</keyword>
<name>A0A0C9W2H4_9AGAM</name>
<feature type="region of interest" description="Disordered" evidence="8">
    <location>
        <begin position="445"/>
        <end position="489"/>
    </location>
</feature>
<reference evidence="10 11" key="1">
    <citation type="submission" date="2014-04" db="EMBL/GenBank/DDBJ databases">
        <title>Evolutionary Origins and Diversification of the Mycorrhizal Mutualists.</title>
        <authorList>
            <consortium name="DOE Joint Genome Institute"/>
            <consortium name="Mycorrhizal Genomics Consortium"/>
            <person name="Kohler A."/>
            <person name="Kuo A."/>
            <person name="Nagy L.G."/>
            <person name="Floudas D."/>
            <person name="Copeland A."/>
            <person name="Barry K.W."/>
            <person name="Cichocki N."/>
            <person name="Veneault-Fourrey C."/>
            <person name="LaButti K."/>
            <person name="Lindquist E.A."/>
            <person name="Lipzen A."/>
            <person name="Lundell T."/>
            <person name="Morin E."/>
            <person name="Murat C."/>
            <person name="Riley R."/>
            <person name="Ohm R."/>
            <person name="Sun H."/>
            <person name="Tunlid A."/>
            <person name="Henrissat B."/>
            <person name="Grigoriev I.V."/>
            <person name="Hibbett D.S."/>
            <person name="Martin F."/>
        </authorList>
    </citation>
    <scope>NUCLEOTIDE SEQUENCE [LARGE SCALE GENOMIC DNA]</scope>
    <source>
        <strain evidence="10 11">MD-312</strain>
    </source>
</reference>
<dbReference type="Proteomes" id="UP000053820">
    <property type="component" value="Unassembled WGS sequence"/>
</dbReference>
<dbReference type="HOGENOM" id="CLU_009550_0_0_1"/>
<dbReference type="GO" id="GO:0005737">
    <property type="term" value="C:cytoplasm"/>
    <property type="evidence" value="ECO:0007669"/>
    <property type="project" value="UniProtKB-SubCell"/>
</dbReference>
<gene>
    <name evidence="10" type="ORF">HYDPIDRAFT_27905</name>
</gene>
<evidence type="ECO:0000313" key="11">
    <source>
        <dbReference type="Proteomes" id="UP000053820"/>
    </source>
</evidence>
<feature type="compositionally biased region" description="Low complexity" evidence="8">
    <location>
        <begin position="207"/>
        <end position="216"/>
    </location>
</feature>
<feature type="compositionally biased region" description="Polar residues" evidence="8">
    <location>
        <begin position="998"/>
        <end position="1008"/>
    </location>
</feature>
<feature type="compositionally biased region" description="Basic and acidic residues" evidence="8">
    <location>
        <begin position="796"/>
        <end position="806"/>
    </location>
</feature>
<evidence type="ECO:0000256" key="7">
    <source>
        <dbReference type="ARBA" id="ARBA00023242"/>
    </source>
</evidence>
<keyword evidence="7" id="KW-0539">Nucleus</keyword>
<evidence type="ECO:0000256" key="1">
    <source>
        <dbReference type="ARBA" id="ARBA00002738"/>
    </source>
</evidence>
<accession>A0A0C9W2H4</accession>
<organism evidence="10 11">
    <name type="scientific">Hydnomerulius pinastri MD-312</name>
    <dbReference type="NCBI Taxonomy" id="994086"/>
    <lineage>
        <taxon>Eukaryota</taxon>
        <taxon>Fungi</taxon>
        <taxon>Dikarya</taxon>
        <taxon>Basidiomycota</taxon>
        <taxon>Agaricomycotina</taxon>
        <taxon>Agaricomycetes</taxon>
        <taxon>Agaricomycetidae</taxon>
        <taxon>Boletales</taxon>
        <taxon>Boletales incertae sedis</taxon>
        <taxon>Leucogyrophana</taxon>
    </lineage>
</organism>
<dbReference type="SMART" id="SM01312">
    <property type="entry name" value="RTC4"/>
    <property type="match status" value="1"/>
</dbReference>
<dbReference type="EMBL" id="KN839844">
    <property type="protein sequence ID" value="KIJ65185.1"/>
    <property type="molecule type" value="Genomic_DNA"/>
</dbReference>
<dbReference type="Pfam" id="PF14474">
    <property type="entry name" value="RTC4"/>
    <property type="match status" value="1"/>
</dbReference>
<evidence type="ECO:0000256" key="5">
    <source>
        <dbReference type="ARBA" id="ARBA00015162"/>
    </source>
</evidence>
<comment type="function">
    <text evidence="1">May be involved in a process influencing telomere capping.</text>
</comment>
<dbReference type="AlphaFoldDB" id="A0A0C9W2H4"/>
<dbReference type="OrthoDB" id="128308at2759"/>
<feature type="compositionally biased region" description="Polar residues" evidence="8">
    <location>
        <begin position="379"/>
        <end position="397"/>
    </location>
</feature>
<feature type="compositionally biased region" description="Basic and acidic residues" evidence="8">
    <location>
        <begin position="909"/>
        <end position="928"/>
    </location>
</feature>
<dbReference type="PANTHER" id="PTHR41391:SF1">
    <property type="entry name" value="RESTRICTION OF TELOMERE CAPPING PROTEIN 4"/>
    <property type="match status" value="1"/>
</dbReference>
<dbReference type="GO" id="GO:0005634">
    <property type="term" value="C:nucleus"/>
    <property type="evidence" value="ECO:0007669"/>
    <property type="project" value="UniProtKB-SubCell"/>
</dbReference>
<evidence type="ECO:0000256" key="3">
    <source>
        <dbReference type="ARBA" id="ARBA00004496"/>
    </source>
</evidence>
<feature type="compositionally biased region" description="Basic residues" evidence="8">
    <location>
        <begin position="859"/>
        <end position="869"/>
    </location>
</feature>
<feature type="compositionally biased region" description="Basic and acidic residues" evidence="8">
    <location>
        <begin position="125"/>
        <end position="140"/>
    </location>
</feature>
<evidence type="ECO:0000256" key="2">
    <source>
        <dbReference type="ARBA" id="ARBA00004123"/>
    </source>
</evidence>
<feature type="compositionally biased region" description="Basic and acidic residues" evidence="8">
    <location>
        <begin position="185"/>
        <end position="195"/>
    </location>
</feature>
<feature type="compositionally biased region" description="Polar residues" evidence="8">
    <location>
        <begin position="231"/>
        <end position="247"/>
    </location>
</feature>
<comment type="similarity">
    <text evidence="4">Belongs to the RTC4 family.</text>
</comment>
<feature type="region of interest" description="Disordered" evidence="8">
    <location>
        <begin position="772"/>
        <end position="1036"/>
    </location>
</feature>
<dbReference type="InterPro" id="IPR028094">
    <property type="entry name" value="RTC4_C"/>
</dbReference>
<keyword evidence="6" id="KW-0963">Cytoplasm</keyword>
<sequence length="1054" mass="115175">MEGLFGRMRNSQTDLHSDASHRVAQRPLTVKAGEGMGFQDFGSSFDPPKRSQPSKTYVSSSTSKFKPAHAYSTHQQRKPRAPVPSDDSDDELLLSSQSSKGGDASPSSKRVTKGKFKAVQSVEEETVRINGRDLPVHPDFKPTSALKNLKFNKKKPTPADESNTSEPPPSSSLPDSDSQDLFKPLSHDLQSRSEVPRNGSNASRQMPSGTSTTRRTTPPPPWSTAHHDNDVTTPPTTRLSSKASSSGFAIGASETAQATTKPRPKPRVRMKAAPSGRADSSEPTPRPPARNRDLPLRTKSPVAEDVTVDKKTSATSCSRRALQEFPLPRNAKENISDGAGNGDASTSKSRKVPISRVGSSLATPAPLPLPSPLSKTKTISRSSTFPTIPPLSSSTYELGTPKMKGKARADPEEAGDGDDIGLTFKRKIPAPFPMNSQVLSGIGHRSSVSAVGSPKSAKRASDDSGAEQGRVSKRRRDSPPVALSRLEYLGDPPIEEDSVDFGYVRDPSTLCPYCDEELPLHPTPFLQILLETARKKSYADARPRNCRGLKAPLATYISVCQRHRFESHQLPIAIERGWPTYINFEKVPDRVKGMKKDLQAIIMDTGDRDEDDTSDDELKGPRDRSVFWREVKKEVKKQGSRTVVGVKGQFASFEKTQPGYYGEQGSVIIHQTLFDLFPLSSFDVALIAPLAPAEFIQRVLVPEAAVRLIAQDSGADIEDAVVTLRESAQYGVAMFPDTGSSKRKDADIDDDEMGVADQIVMERARMRRKELEEEEKVEEEMLKEERAANKAKAQATRREKAMERAQKARRTKRIAEDDDSAAQSETSTTTRARRATRQRVIAAESESDAMSVDSSTSRHSTRLAKKPTRAHTDRPRSHTSLARSDISDSDSVEVVSVSNGGAPKPTRSRTRERSTSVETDHGTEGVDMRRRKKAPSRAVSRLAQLGGENESTPRPLRQRATTPHEDQTPIAQPGPAPSTHSAAGSNVGRLPLEIARSRTVTSTTSNGWHRNMRAAITDDEDSDASGASRRSQRLVRAPQKAYAWLLSQSSSSSD</sequence>
<feature type="compositionally biased region" description="Polar residues" evidence="8">
    <location>
        <begin position="51"/>
        <end position="64"/>
    </location>
</feature>